<evidence type="ECO:0000313" key="15">
    <source>
        <dbReference type="Proteomes" id="UP000019365"/>
    </source>
</evidence>
<dbReference type="InterPro" id="IPR002528">
    <property type="entry name" value="MATE_fam"/>
</dbReference>
<keyword evidence="10" id="KW-0406">Ion transport</keyword>
<sequence>MPDKTAELIRLLFCPVFCGGIQMNNNSFTEGAILPKLLKFMLPVLLAMFLQAMYGAVDLLVVGQFGTDADVSAVSTGSQILHTLTNLIVSFSMGITVAVGQKIGQKRPDDAARTIGTGLIIFALTGAVFTLISVTGAGGLAAIMQAPEEAFDLTKSYIRVCGGGFLVITAYNLLGSIFRGLGDSRTPLIAVGIACVFNVFGDLLFVAVFHLGATGAALATVLAQLVSVVISFFIIRKTKLPFEFHRFDLKLERNCAKNILRIGTPIALQDFLVGISFLVILAIVNKIGVTASAGVGVANKVCAFIMLVPAAFMQSMAAFVAQNHGAGYTDRAVKALKSGIAVSLAFGVVMFFTAFFHGDLLSGLFSNKPDTVAAAWDYLKAYAIDCMFTCFLFCFIGFYNGIEKTKFVMIQGIVGAFLVRIPVAFIMQHFGGGSLFRIGLATPCSTVVQIIMCFAVCAHFVRQEKNV</sequence>
<gene>
    <name evidence="14" type="ORF">RF007C_02310</name>
</gene>
<feature type="transmembrane region" description="Helical" evidence="13">
    <location>
        <begin position="407"/>
        <end position="426"/>
    </location>
</feature>
<evidence type="ECO:0000256" key="4">
    <source>
        <dbReference type="ARBA" id="ARBA00020268"/>
    </source>
</evidence>
<dbReference type="InterPro" id="IPR048279">
    <property type="entry name" value="MdtK-like"/>
</dbReference>
<keyword evidence="5" id="KW-0813">Transport</keyword>
<organism evidence="14 15">
    <name type="scientific">Ruminococcus flavefaciens 007c</name>
    <dbReference type="NCBI Taxonomy" id="1341157"/>
    <lineage>
        <taxon>Bacteria</taxon>
        <taxon>Bacillati</taxon>
        <taxon>Bacillota</taxon>
        <taxon>Clostridia</taxon>
        <taxon>Eubacteriales</taxon>
        <taxon>Oscillospiraceae</taxon>
        <taxon>Ruminococcus</taxon>
    </lineage>
</organism>
<keyword evidence="11 13" id="KW-0472">Membrane</keyword>
<feature type="transmembrane region" description="Helical" evidence="13">
    <location>
        <begin position="119"/>
        <end position="144"/>
    </location>
</feature>
<keyword evidence="6" id="KW-0050">Antiport</keyword>
<dbReference type="PIRSF" id="PIRSF006603">
    <property type="entry name" value="DinF"/>
    <property type="match status" value="1"/>
</dbReference>
<evidence type="ECO:0000256" key="9">
    <source>
        <dbReference type="ARBA" id="ARBA00022989"/>
    </source>
</evidence>
<evidence type="ECO:0000256" key="10">
    <source>
        <dbReference type="ARBA" id="ARBA00023065"/>
    </source>
</evidence>
<dbReference type="GO" id="GO:0005886">
    <property type="term" value="C:plasma membrane"/>
    <property type="evidence" value="ECO:0007669"/>
    <property type="project" value="UniProtKB-SubCell"/>
</dbReference>
<feature type="transmembrane region" description="Helical" evidence="13">
    <location>
        <begin position="156"/>
        <end position="174"/>
    </location>
</feature>
<dbReference type="Pfam" id="PF01554">
    <property type="entry name" value="MatE"/>
    <property type="match status" value="2"/>
</dbReference>
<accession>W7UHR9</accession>
<evidence type="ECO:0000256" key="5">
    <source>
        <dbReference type="ARBA" id="ARBA00022448"/>
    </source>
</evidence>
<dbReference type="Proteomes" id="UP000019365">
    <property type="component" value="Unassembled WGS sequence"/>
</dbReference>
<evidence type="ECO:0000256" key="2">
    <source>
        <dbReference type="ARBA" id="ARBA00004651"/>
    </source>
</evidence>
<dbReference type="GO" id="GO:0015297">
    <property type="term" value="F:antiporter activity"/>
    <property type="evidence" value="ECO:0007669"/>
    <property type="project" value="UniProtKB-KW"/>
</dbReference>
<evidence type="ECO:0000313" key="14">
    <source>
        <dbReference type="EMBL" id="EWM54731.1"/>
    </source>
</evidence>
<feature type="transmembrane region" description="Helical" evidence="13">
    <location>
        <begin position="80"/>
        <end position="99"/>
    </location>
</feature>
<feature type="transmembrane region" description="Helical" evidence="13">
    <location>
        <begin position="40"/>
        <end position="60"/>
    </location>
</feature>
<reference evidence="14 15" key="1">
    <citation type="journal article" date="2014" name="PLoS ONE">
        <title>Rumen cellulosomics: divergent fiber-degrading strategies revealed by comparative genome-wide analysis of six ruminococcal strains.</title>
        <authorList>
            <person name="Dassa B."/>
            <person name="Borovok I."/>
            <person name="Ruimy-Israeli V."/>
            <person name="Lamed R."/>
            <person name="Flint H.J."/>
            <person name="Duncan S.H."/>
            <person name="Henrissat B."/>
            <person name="Coutinho P."/>
            <person name="Morrison M."/>
            <person name="Mosoni P."/>
            <person name="Yeoman C.J."/>
            <person name="White B.A."/>
            <person name="Bayer E.A."/>
        </authorList>
    </citation>
    <scope>NUCLEOTIDE SEQUENCE [LARGE SCALE GENOMIC DNA]</scope>
    <source>
        <strain evidence="14 15">007c</strain>
    </source>
</reference>
<feature type="transmembrane region" description="Helical" evidence="13">
    <location>
        <begin position="340"/>
        <end position="358"/>
    </location>
</feature>
<evidence type="ECO:0000256" key="8">
    <source>
        <dbReference type="ARBA" id="ARBA00022692"/>
    </source>
</evidence>
<proteinExistence type="inferred from homology"/>
<comment type="caution">
    <text evidence="14">The sequence shown here is derived from an EMBL/GenBank/DDBJ whole genome shotgun (WGS) entry which is preliminary data.</text>
</comment>
<comment type="function">
    <text evidence="1">Multidrug efflux pump.</text>
</comment>
<comment type="subcellular location">
    <subcellularLocation>
        <location evidence="2">Cell membrane</location>
        <topology evidence="2">Multi-pass membrane protein</topology>
    </subcellularLocation>
</comment>
<name>W7UHR9_RUMFL</name>
<evidence type="ECO:0000256" key="11">
    <source>
        <dbReference type="ARBA" id="ARBA00023136"/>
    </source>
</evidence>
<protein>
    <recommendedName>
        <fullName evidence="4">Probable multidrug resistance protein NorM</fullName>
    </recommendedName>
    <alternativeName>
        <fullName evidence="12">Multidrug-efflux transporter</fullName>
    </alternativeName>
</protein>
<keyword evidence="9 13" id="KW-1133">Transmembrane helix</keyword>
<evidence type="ECO:0000256" key="13">
    <source>
        <dbReference type="SAM" id="Phobius"/>
    </source>
</evidence>
<dbReference type="EMBL" id="ATAX01000009">
    <property type="protein sequence ID" value="EWM54731.1"/>
    <property type="molecule type" value="Genomic_DNA"/>
</dbReference>
<feature type="transmembrane region" description="Helical" evidence="13">
    <location>
        <begin position="186"/>
        <end position="209"/>
    </location>
</feature>
<dbReference type="GO" id="GO:0006811">
    <property type="term" value="P:monoatomic ion transport"/>
    <property type="evidence" value="ECO:0007669"/>
    <property type="project" value="UniProtKB-KW"/>
</dbReference>
<feature type="transmembrane region" description="Helical" evidence="13">
    <location>
        <begin position="438"/>
        <end position="461"/>
    </location>
</feature>
<dbReference type="AlphaFoldDB" id="W7UHR9"/>
<dbReference type="eggNOG" id="COG0534">
    <property type="taxonomic scope" value="Bacteria"/>
</dbReference>
<evidence type="ECO:0000256" key="1">
    <source>
        <dbReference type="ARBA" id="ARBA00003408"/>
    </source>
</evidence>
<feature type="transmembrane region" description="Helical" evidence="13">
    <location>
        <begin position="378"/>
        <end position="400"/>
    </location>
</feature>
<dbReference type="PANTHER" id="PTHR43298:SF2">
    <property type="entry name" value="FMN_FAD EXPORTER YEEO-RELATED"/>
    <property type="match status" value="1"/>
</dbReference>
<dbReference type="PATRIC" id="fig|1341157.4.peg.609"/>
<dbReference type="InterPro" id="IPR050222">
    <property type="entry name" value="MATE_MdtK"/>
</dbReference>
<dbReference type="CDD" id="cd13138">
    <property type="entry name" value="MATE_yoeA_like"/>
    <property type="match status" value="1"/>
</dbReference>
<dbReference type="NCBIfam" id="TIGR00797">
    <property type="entry name" value="matE"/>
    <property type="match status" value="1"/>
</dbReference>
<keyword evidence="8 13" id="KW-0812">Transmembrane</keyword>
<evidence type="ECO:0000256" key="3">
    <source>
        <dbReference type="ARBA" id="ARBA00010199"/>
    </source>
</evidence>
<feature type="transmembrane region" description="Helical" evidence="13">
    <location>
        <begin position="297"/>
        <end position="320"/>
    </location>
</feature>
<dbReference type="GO" id="GO:0042910">
    <property type="term" value="F:xenobiotic transmembrane transporter activity"/>
    <property type="evidence" value="ECO:0007669"/>
    <property type="project" value="InterPro"/>
</dbReference>
<comment type="similarity">
    <text evidence="3">Belongs to the multi antimicrobial extrusion (MATE) (TC 2.A.66.1) family.</text>
</comment>
<evidence type="ECO:0000256" key="6">
    <source>
        <dbReference type="ARBA" id="ARBA00022449"/>
    </source>
</evidence>
<evidence type="ECO:0000256" key="12">
    <source>
        <dbReference type="ARBA" id="ARBA00031636"/>
    </source>
</evidence>
<keyword evidence="15" id="KW-1185">Reference proteome</keyword>
<feature type="transmembrane region" description="Helical" evidence="13">
    <location>
        <begin position="215"/>
        <end position="235"/>
    </location>
</feature>
<evidence type="ECO:0000256" key="7">
    <source>
        <dbReference type="ARBA" id="ARBA00022475"/>
    </source>
</evidence>
<dbReference type="PANTHER" id="PTHR43298">
    <property type="entry name" value="MULTIDRUG RESISTANCE PROTEIN NORM-RELATED"/>
    <property type="match status" value="1"/>
</dbReference>
<feature type="transmembrane region" description="Helical" evidence="13">
    <location>
        <begin position="266"/>
        <end position="285"/>
    </location>
</feature>
<keyword evidence="7" id="KW-1003">Cell membrane</keyword>